<name>A0A9N9PC87_9GLOM</name>
<proteinExistence type="predicted"/>
<feature type="non-terminal residue" evidence="1">
    <location>
        <position position="150"/>
    </location>
</feature>
<evidence type="ECO:0000313" key="2">
    <source>
        <dbReference type="Proteomes" id="UP000789759"/>
    </source>
</evidence>
<reference evidence="1" key="1">
    <citation type="submission" date="2021-06" db="EMBL/GenBank/DDBJ databases">
        <authorList>
            <person name="Kallberg Y."/>
            <person name="Tangrot J."/>
            <person name="Rosling A."/>
        </authorList>
    </citation>
    <scope>NUCLEOTIDE SEQUENCE</scope>
    <source>
        <strain evidence="1">FL966</strain>
    </source>
</reference>
<accession>A0A9N9PC87</accession>
<dbReference type="AlphaFoldDB" id="A0A9N9PC87"/>
<evidence type="ECO:0000313" key="1">
    <source>
        <dbReference type="EMBL" id="CAG8806851.1"/>
    </source>
</evidence>
<comment type="caution">
    <text evidence="1">The sequence shown here is derived from an EMBL/GenBank/DDBJ whole genome shotgun (WGS) entry which is preliminary data.</text>
</comment>
<protein>
    <submittedName>
        <fullName evidence="1">19080_t:CDS:1</fullName>
    </submittedName>
</protein>
<gene>
    <name evidence="1" type="ORF">CPELLU_LOCUS18241</name>
</gene>
<keyword evidence="2" id="KW-1185">Reference proteome</keyword>
<dbReference type="EMBL" id="CAJVQA010035223">
    <property type="protein sequence ID" value="CAG8806851.1"/>
    <property type="molecule type" value="Genomic_DNA"/>
</dbReference>
<organism evidence="1 2">
    <name type="scientific">Cetraspora pellucida</name>
    <dbReference type="NCBI Taxonomy" id="1433469"/>
    <lineage>
        <taxon>Eukaryota</taxon>
        <taxon>Fungi</taxon>
        <taxon>Fungi incertae sedis</taxon>
        <taxon>Mucoromycota</taxon>
        <taxon>Glomeromycotina</taxon>
        <taxon>Glomeromycetes</taxon>
        <taxon>Diversisporales</taxon>
        <taxon>Gigasporaceae</taxon>
        <taxon>Cetraspora</taxon>
    </lineage>
</organism>
<dbReference type="Proteomes" id="UP000789759">
    <property type="component" value="Unassembled WGS sequence"/>
</dbReference>
<sequence>IKLLEEKLSLTQKYLSKKDFEIMSLKAELVNIKIELDFKISKLKYLKLEDILIFVIGENSEKNISKSRLKGKIMNKVKKISTDILTHTNDKIVSILESSKIDTKITSKPDYIHSMTASSNLFSGIYKPTMNEQKKLKNKITSNKTFPYEY</sequence>